<name>A0ABD0Z625_9HEMI</name>
<dbReference type="Proteomes" id="UP001558652">
    <property type="component" value="Unassembled WGS sequence"/>
</dbReference>
<organism evidence="1 2">
    <name type="scientific">Ranatra chinensis</name>
    <dbReference type="NCBI Taxonomy" id="642074"/>
    <lineage>
        <taxon>Eukaryota</taxon>
        <taxon>Metazoa</taxon>
        <taxon>Ecdysozoa</taxon>
        <taxon>Arthropoda</taxon>
        <taxon>Hexapoda</taxon>
        <taxon>Insecta</taxon>
        <taxon>Pterygota</taxon>
        <taxon>Neoptera</taxon>
        <taxon>Paraneoptera</taxon>
        <taxon>Hemiptera</taxon>
        <taxon>Heteroptera</taxon>
        <taxon>Panheteroptera</taxon>
        <taxon>Nepomorpha</taxon>
        <taxon>Nepidae</taxon>
        <taxon>Ranatrinae</taxon>
        <taxon>Ranatra</taxon>
    </lineage>
</organism>
<proteinExistence type="predicted"/>
<dbReference type="AlphaFoldDB" id="A0ABD0Z625"/>
<accession>A0ABD0Z625</accession>
<gene>
    <name evidence="1" type="ORF">AAG570_009394</name>
</gene>
<reference evidence="1 2" key="1">
    <citation type="submission" date="2024-07" db="EMBL/GenBank/DDBJ databases">
        <title>Chromosome-level genome assembly of the water stick insect Ranatra chinensis (Heteroptera: Nepidae).</title>
        <authorList>
            <person name="Liu X."/>
        </authorList>
    </citation>
    <scope>NUCLEOTIDE SEQUENCE [LARGE SCALE GENOMIC DNA]</scope>
    <source>
        <strain evidence="1">Cailab_2021Rc</strain>
        <tissue evidence="1">Muscle</tissue>
    </source>
</reference>
<evidence type="ECO:0000313" key="2">
    <source>
        <dbReference type="Proteomes" id="UP001558652"/>
    </source>
</evidence>
<evidence type="ECO:0000313" key="1">
    <source>
        <dbReference type="EMBL" id="KAL1137698.1"/>
    </source>
</evidence>
<comment type="caution">
    <text evidence="1">The sequence shown here is derived from an EMBL/GenBank/DDBJ whole genome shotgun (WGS) entry which is preliminary data.</text>
</comment>
<keyword evidence="2" id="KW-1185">Reference proteome</keyword>
<sequence length="174" mass="19363">MRGNGMMIVRCSPATESSHDFNGPDAAMRHCFLQARSSLSATSTFPQNNATLLKFNPRRVGTHNHLFHVQLLKAENGVQPPKLEQETGHDGNRSCRDVETIVDIEAGDVLQSIKENTDVFELEELDFVRIQLFSRNSMSILELFRFQLVRCLGANVSSDCEGRWIPDDGASGLG</sequence>
<dbReference type="EMBL" id="JBFDAA010000004">
    <property type="protein sequence ID" value="KAL1137698.1"/>
    <property type="molecule type" value="Genomic_DNA"/>
</dbReference>
<protein>
    <submittedName>
        <fullName evidence="1">Uncharacterized protein</fullName>
    </submittedName>
</protein>